<sequence>MDPPPVPAAEHSGAPVGGSGQMSMILVKRVNSAGTKAVRSLIPSSFSSRFHPLLPAEAESTTRWV</sequence>
<reference evidence="2" key="1">
    <citation type="submission" date="2024-01" db="EMBL/GenBank/DDBJ databases">
        <authorList>
            <person name="Webb A."/>
        </authorList>
    </citation>
    <scope>NUCLEOTIDE SEQUENCE</scope>
    <source>
        <strain evidence="2">Pm1</strain>
    </source>
</reference>
<dbReference type="EMBL" id="CAKLBY020000075">
    <property type="protein sequence ID" value="CAK7924482.1"/>
    <property type="molecule type" value="Genomic_DNA"/>
</dbReference>
<evidence type="ECO:0000256" key="1">
    <source>
        <dbReference type="SAM" id="MobiDB-lite"/>
    </source>
</evidence>
<gene>
    <name evidence="2" type="ORF">PM001_LOCUS9632</name>
</gene>
<accession>A0AAV1TS98</accession>
<feature type="region of interest" description="Disordered" evidence="1">
    <location>
        <begin position="1"/>
        <end position="20"/>
    </location>
</feature>
<dbReference type="AlphaFoldDB" id="A0AAV1TS98"/>
<protein>
    <submittedName>
        <fullName evidence="2">Uncharacterized protein</fullName>
    </submittedName>
</protein>
<proteinExistence type="predicted"/>
<dbReference type="Proteomes" id="UP001162060">
    <property type="component" value="Unassembled WGS sequence"/>
</dbReference>
<comment type="caution">
    <text evidence="2">The sequence shown here is derived from an EMBL/GenBank/DDBJ whole genome shotgun (WGS) entry which is preliminary data.</text>
</comment>
<name>A0AAV1TS98_9STRA</name>
<organism evidence="2 3">
    <name type="scientific">Peronospora matthiolae</name>
    <dbReference type="NCBI Taxonomy" id="2874970"/>
    <lineage>
        <taxon>Eukaryota</taxon>
        <taxon>Sar</taxon>
        <taxon>Stramenopiles</taxon>
        <taxon>Oomycota</taxon>
        <taxon>Peronosporomycetes</taxon>
        <taxon>Peronosporales</taxon>
        <taxon>Peronosporaceae</taxon>
        <taxon>Peronospora</taxon>
    </lineage>
</organism>
<evidence type="ECO:0000313" key="2">
    <source>
        <dbReference type="EMBL" id="CAK7924482.1"/>
    </source>
</evidence>
<evidence type="ECO:0000313" key="3">
    <source>
        <dbReference type="Proteomes" id="UP001162060"/>
    </source>
</evidence>